<evidence type="ECO:0000313" key="11">
    <source>
        <dbReference type="EMBL" id="HEB43175.1"/>
    </source>
</evidence>
<dbReference type="SUPFAM" id="SSF56024">
    <property type="entry name" value="Phospholipase D/nuclease"/>
    <property type="match status" value="2"/>
</dbReference>
<dbReference type="InterPro" id="IPR001736">
    <property type="entry name" value="PLipase_D/transphosphatidylase"/>
</dbReference>
<feature type="domain" description="PLD phosphodiesterase" evidence="10">
    <location>
        <begin position="125"/>
        <end position="152"/>
    </location>
</feature>
<accession>A0A7C1NSM1</accession>
<name>A0A7C1NSM1_9HYPH</name>
<evidence type="ECO:0000256" key="1">
    <source>
        <dbReference type="ARBA" id="ARBA00000798"/>
    </source>
</evidence>
<dbReference type="AlphaFoldDB" id="A0A7C1NSM1"/>
<dbReference type="InterPro" id="IPR015679">
    <property type="entry name" value="PLipase_D_fam"/>
</dbReference>
<evidence type="ECO:0000256" key="8">
    <source>
        <dbReference type="ARBA" id="ARBA00023098"/>
    </source>
</evidence>
<keyword evidence="6" id="KW-0677">Repeat</keyword>
<dbReference type="Gene3D" id="3.30.870.10">
    <property type="entry name" value="Endonuclease Chain A"/>
    <property type="match status" value="2"/>
</dbReference>
<dbReference type="GO" id="GO:0009395">
    <property type="term" value="P:phospholipid catabolic process"/>
    <property type="evidence" value="ECO:0007669"/>
    <property type="project" value="TreeGrafter"/>
</dbReference>
<evidence type="ECO:0000256" key="6">
    <source>
        <dbReference type="ARBA" id="ARBA00022737"/>
    </source>
</evidence>
<dbReference type="CDD" id="cd09140">
    <property type="entry name" value="PLDc_vPLD1_2_like_bac_1"/>
    <property type="match status" value="1"/>
</dbReference>
<feature type="domain" description="PLD phosphodiesterase" evidence="10">
    <location>
        <begin position="342"/>
        <end position="369"/>
    </location>
</feature>
<comment type="caution">
    <text evidence="11">The sequence shown here is derived from an EMBL/GenBank/DDBJ whole genome shotgun (WGS) entry which is preliminary data.</text>
</comment>
<evidence type="ECO:0000256" key="7">
    <source>
        <dbReference type="ARBA" id="ARBA00022801"/>
    </source>
</evidence>
<keyword evidence="7" id="KW-0378">Hydrolase</keyword>
<dbReference type="PANTHER" id="PTHR18896">
    <property type="entry name" value="PHOSPHOLIPASE D"/>
    <property type="match status" value="1"/>
</dbReference>
<keyword evidence="5" id="KW-0964">Secreted</keyword>
<keyword evidence="8" id="KW-0443">Lipid metabolism</keyword>
<evidence type="ECO:0000256" key="5">
    <source>
        <dbReference type="ARBA" id="ARBA00022525"/>
    </source>
</evidence>
<proteinExistence type="predicted"/>
<evidence type="ECO:0000259" key="10">
    <source>
        <dbReference type="PROSITE" id="PS50035"/>
    </source>
</evidence>
<dbReference type="GO" id="GO:0005576">
    <property type="term" value="C:extracellular region"/>
    <property type="evidence" value="ECO:0007669"/>
    <property type="project" value="UniProtKB-SubCell"/>
</dbReference>
<evidence type="ECO:0000256" key="9">
    <source>
        <dbReference type="ARBA" id="ARBA00029594"/>
    </source>
</evidence>
<dbReference type="EMBL" id="DSKI01000298">
    <property type="protein sequence ID" value="HEB43175.1"/>
    <property type="molecule type" value="Genomic_DNA"/>
</dbReference>
<dbReference type="GO" id="GO:0004630">
    <property type="term" value="F:phospholipase D activity"/>
    <property type="evidence" value="ECO:0007669"/>
    <property type="project" value="UniProtKB-EC"/>
</dbReference>
<protein>
    <recommendedName>
        <fullName evidence="4">Phospholipase D</fullName>
    </recommendedName>
    <alternativeName>
        <fullName evidence="9">Choline phosphatase</fullName>
    </alternativeName>
</protein>
<comment type="catalytic activity">
    <reaction evidence="1">
        <text>a 1,2-diacyl-sn-glycero-3-phosphocholine + H2O = a 1,2-diacyl-sn-glycero-3-phosphate + choline + H(+)</text>
        <dbReference type="Rhea" id="RHEA:14445"/>
        <dbReference type="ChEBI" id="CHEBI:15354"/>
        <dbReference type="ChEBI" id="CHEBI:15377"/>
        <dbReference type="ChEBI" id="CHEBI:15378"/>
        <dbReference type="ChEBI" id="CHEBI:57643"/>
        <dbReference type="ChEBI" id="CHEBI:58608"/>
        <dbReference type="EC" id="3.1.4.4"/>
    </reaction>
</comment>
<organism evidence="11">
    <name type="scientific">Agrobacterium albertimagni</name>
    <dbReference type="NCBI Taxonomy" id="147266"/>
    <lineage>
        <taxon>Bacteria</taxon>
        <taxon>Pseudomonadati</taxon>
        <taxon>Pseudomonadota</taxon>
        <taxon>Alphaproteobacteria</taxon>
        <taxon>Hyphomicrobiales</taxon>
        <taxon>Rhizobiaceae</taxon>
        <taxon>Rhizobium/Agrobacterium group</taxon>
        <taxon>Agrobacterium</taxon>
    </lineage>
</organism>
<dbReference type="InterPro" id="IPR025202">
    <property type="entry name" value="PLD-like_dom"/>
</dbReference>
<sequence>MLEAGTTCWRVETAPRAALLVDMEPYLVAAKATMSKATRSIYFLNWAFDPDTILDHAPAGEESTPEQIGPFLRGLAEARPELDIRILCWQSALPVAATQRFFPLRSRRFFAGTRIDFRLDGSLPLGASHHQKVVIVDDVVAFCGSCDIGPDRWDTPEHLNPDPRRAKTDKGTPCYDCRHEVMAMVDGAPAATLGALFRERWRRATGELLPVLAPSTTDLWPKHVEPDFRQVAVGISRTQAPWKTFPERREGEAATLSAIAGAKRTLYFENQYFTSPIVAEALAQRLQEPDGPEVILVSTGHSPSWFDQMTMDKTRSVFLKRLETADRFGRLRAYSPVTADGQTIIVHAKLAIVDDRFVRLGSSNMNNRSEGFDSECDLTLDAEAANGGEGGSCVRVFRNRLLAHWLGCDEARVEQATTEGVVAGIDALTVSGLDRLRPLRSQSLGIVAAFIAEYHLGDPISAADSLRPWRRRAQMRTKLSATVQRLERADVDAPVVPDAVTLD</sequence>
<gene>
    <name evidence="11" type="ORF">ENP70_05635</name>
</gene>
<comment type="subcellular location">
    <subcellularLocation>
        <location evidence="3">Secreted</location>
    </subcellularLocation>
</comment>
<dbReference type="PROSITE" id="PS50035">
    <property type="entry name" value="PLD"/>
    <property type="match status" value="2"/>
</dbReference>
<reference evidence="11" key="1">
    <citation type="journal article" date="2020" name="mSystems">
        <title>Genome- and Community-Level Interaction Insights into Carbon Utilization and Element Cycling Functions of Hydrothermarchaeota in Hydrothermal Sediment.</title>
        <authorList>
            <person name="Zhou Z."/>
            <person name="Liu Y."/>
            <person name="Xu W."/>
            <person name="Pan J."/>
            <person name="Luo Z.H."/>
            <person name="Li M."/>
        </authorList>
    </citation>
    <scope>NUCLEOTIDE SEQUENCE [LARGE SCALE GENOMIC DNA]</scope>
    <source>
        <strain evidence="11">SpSt-243</strain>
    </source>
</reference>
<dbReference type="SMART" id="SM00155">
    <property type="entry name" value="PLDc"/>
    <property type="match status" value="2"/>
</dbReference>
<evidence type="ECO:0000256" key="2">
    <source>
        <dbReference type="ARBA" id="ARBA00003145"/>
    </source>
</evidence>
<evidence type="ECO:0000256" key="3">
    <source>
        <dbReference type="ARBA" id="ARBA00004613"/>
    </source>
</evidence>
<evidence type="ECO:0000256" key="4">
    <source>
        <dbReference type="ARBA" id="ARBA00018392"/>
    </source>
</evidence>
<comment type="function">
    <text evidence="2">Could be a virulence factor.</text>
</comment>
<dbReference type="PANTHER" id="PTHR18896:SF76">
    <property type="entry name" value="PHOSPHOLIPASE"/>
    <property type="match status" value="1"/>
</dbReference>
<dbReference type="CDD" id="cd09143">
    <property type="entry name" value="PLDc_vPLD1_2_like_bac_2"/>
    <property type="match status" value="1"/>
</dbReference>
<dbReference type="Pfam" id="PF13091">
    <property type="entry name" value="PLDc_2"/>
    <property type="match status" value="1"/>
</dbReference>